<keyword evidence="3" id="KW-1185">Reference proteome</keyword>
<accession>A0A1C5AC63</accession>
<dbReference type="Proteomes" id="UP000183585">
    <property type="component" value="Unassembled WGS sequence"/>
</dbReference>
<dbReference type="RefSeq" id="WP_218107405.1">
    <property type="nucleotide sequence ID" value="NZ_FMCT01000012.1"/>
</dbReference>
<feature type="transmembrane region" description="Helical" evidence="1">
    <location>
        <begin position="38"/>
        <end position="58"/>
    </location>
</feature>
<keyword evidence="1" id="KW-0472">Membrane</keyword>
<keyword evidence="1" id="KW-0812">Transmembrane</keyword>
<organism evidence="2 3">
    <name type="scientific">Micromonospora carbonacea</name>
    <dbReference type="NCBI Taxonomy" id="47853"/>
    <lineage>
        <taxon>Bacteria</taxon>
        <taxon>Bacillati</taxon>
        <taxon>Actinomycetota</taxon>
        <taxon>Actinomycetes</taxon>
        <taxon>Micromonosporales</taxon>
        <taxon>Micromonosporaceae</taxon>
        <taxon>Micromonospora</taxon>
    </lineage>
</organism>
<dbReference type="EMBL" id="FMCT01000012">
    <property type="protein sequence ID" value="SCF42810.1"/>
    <property type="molecule type" value="Genomic_DNA"/>
</dbReference>
<proteinExistence type="predicted"/>
<evidence type="ECO:0000313" key="3">
    <source>
        <dbReference type="Proteomes" id="UP000183585"/>
    </source>
</evidence>
<evidence type="ECO:0000256" key="1">
    <source>
        <dbReference type="SAM" id="Phobius"/>
    </source>
</evidence>
<keyword evidence="1" id="KW-1133">Transmembrane helix</keyword>
<protein>
    <submittedName>
        <fullName evidence="2">Uncharacterized protein</fullName>
    </submittedName>
</protein>
<dbReference type="AlphaFoldDB" id="A0A1C5AC63"/>
<sequence>MAARMRRARTITAWSLLAGSLAGWPLCAFWLARDEPPVVLGLSFLAIIIESASLLTASQVHEETASDKQTP</sequence>
<name>A0A1C5AC63_9ACTN</name>
<reference evidence="3" key="1">
    <citation type="submission" date="2016-06" db="EMBL/GenBank/DDBJ databases">
        <authorList>
            <person name="Varghese N."/>
            <person name="Submissions Spin"/>
        </authorList>
    </citation>
    <scope>NUCLEOTIDE SEQUENCE [LARGE SCALE GENOMIC DNA]</scope>
    <source>
        <strain evidence="3">DSM 43168</strain>
    </source>
</reference>
<evidence type="ECO:0000313" key="2">
    <source>
        <dbReference type="EMBL" id="SCF42810.1"/>
    </source>
</evidence>
<gene>
    <name evidence="2" type="ORF">GA0070563_112134</name>
</gene>